<sequence length="455" mass="47892">MQQSHRADAQHPGQGVRHLHAEHRSLLPLRHDRADPGRLPRPAPDHRSGHTGNDPGGVPGRHRTYLPRPARLDVGSLGAGDEHDGIPRGAVRMMVRIVRLFASSKALFAAAVVSGAVAGLGLSFGGSSHTAVADFSNVNGLTGGNEVRIGGIEVGTVQSLDVMVDSQAGKQAARVTFTVDNAHWPLRQGTSVAVRPKGVLSNVYVDVEPGSPSAPSLGDTPRFDINHTSSPVNLDELSNVFDPSVRTSIRTQLQEGVIVFGGTGIGDFNQTIANANPLTASAIPITSVLGQRTPELDRLNFEFDKISGDLAREDANLRGLLVNGEQFLGVLASHQVSLQGTLVHAAGTLSSIDQGLQGEQNNLTAIFQKGPNALNQAKTSADLLAPLISRVDPYIADLDILLHEFLTATGYTQTLPPTNNAYGGLLDMLRVDGSLPPTSKTAKACGGTPYNPGPC</sequence>
<feature type="region of interest" description="Disordered" evidence="1">
    <location>
        <begin position="28"/>
        <end position="66"/>
    </location>
</feature>
<protein>
    <recommendedName>
        <fullName evidence="3">Mce/MlaD domain-containing protein</fullName>
    </recommendedName>
</protein>
<feature type="transmembrane region" description="Helical" evidence="2">
    <location>
        <begin position="106"/>
        <end position="126"/>
    </location>
</feature>
<dbReference type="Proteomes" id="UP000248724">
    <property type="component" value="Unassembled WGS sequence"/>
</dbReference>
<dbReference type="InterPro" id="IPR052336">
    <property type="entry name" value="MlaD_Phospholipid_Transporter"/>
</dbReference>
<comment type="caution">
    <text evidence="4">The sequence shown here is derived from an EMBL/GenBank/DDBJ whole genome shotgun (WGS) entry which is preliminary data.</text>
</comment>
<accession>A0A2W5ZFE6</accession>
<feature type="compositionally biased region" description="Basic and acidic residues" evidence="1">
    <location>
        <begin position="28"/>
        <end position="48"/>
    </location>
</feature>
<feature type="domain" description="Mce/MlaD" evidence="3">
    <location>
        <begin position="130"/>
        <end position="210"/>
    </location>
</feature>
<evidence type="ECO:0000313" key="5">
    <source>
        <dbReference type="Proteomes" id="UP000248724"/>
    </source>
</evidence>
<keyword evidence="2" id="KW-0472">Membrane</keyword>
<reference evidence="4 5" key="1">
    <citation type="journal article" date="2017" name="Nature">
        <title>Atmospheric trace gases support primary production in Antarctic desert surface soil.</title>
        <authorList>
            <person name="Ji M."/>
            <person name="Greening C."/>
            <person name="Vanwonterghem I."/>
            <person name="Carere C.R."/>
            <person name="Bay S.K."/>
            <person name="Steen J.A."/>
            <person name="Montgomery K."/>
            <person name="Lines T."/>
            <person name="Beardall J."/>
            <person name="van Dorst J."/>
            <person name="Snape I."/>
            <person name="Stott M.B."/>
            <person name="Hugenholtz P."/>
            <person name="Ferrari B.C."/>
        </authorList>
    </citation>
    <scope>NUCLEOTIDE SEQUENCE [LARGE SCALE GENOMIC DNA]</scope>
    <source>
        <strain evidence="4">RRmetagenome_bin12</strain>
    </source>
</reference>
<evidence type="ECO:0000256" key="1">
    <source>
        <dbReference type="SAM" id="MobiDB-lite"/>
    </source>
</evidence>
<dbReference type="InterPro" id="IPR003399">
    <property type="entry name" value="Mce/MlaD"/>
</dbReference>
<name>A0A2W5ZFE6_9BACT</name>
<dbReference type="AlphaFoldDB" id="A0A2W5ZFE6"/>
<proteinExistence type="predicted"/>
<dbReference type="EMBL" id="QHBU01000062">
    <property type="protein sequence ID" value="PZR82657.1"/>
    <property type="molecule type" value="Genomic_DNA"/>
</dbReference>
<organism evidence="4 5">
    <name type="scientific">Candidatus Aeolococcus gillhamiae</name>
    <dbReference type="NCBI Taxonomy" id="3127015"/>
    <lineage>
        <taxon>Bacteria</taxon>
        <taxon>Bacillati</taxon>
        <taxon>Candidatus Dormiibacterota</taxon>
        <taxon>Candidatus Dormibacteria</taxon>
        <taxon>Candidatus Aeolococcales</taxon>
        <taxon>Candidatus Aeolococcaceae</taxon>
        <taxon>Candidatus Aeolococcus</taxon>
    </lineage>
</organism>
<gene>
    <name evidence="4" type="ORF">DLM65_03430</name>
</gene>
<dbReference type="PANTHER" id="PTHR33371:SF4">
    <property type="entry name" value="INTERMEMBRANE PHOSPHOLIPID TRANSPORT SYSTEM BINDING PROTEIN MLAD"/>
    <property type="match status" value="1"/>
</dbReference>
<keyword evidence="2" id="KW-0812">Transmembrane</keyword>
<evidence type="ECO:0000256" key="2">
    <source>
        <dbReference type="SAM" id="Phobius"/>
    </source>
</evidence>
<evidence type="ECO:0000259" key="3">
    <source>
        <dbReference type="Pfam" id="PF02470"/>
    </source>
</evidence>
<keyword evidence="2" id="KW-1133">Transmembrane helix</keyword>
<evidence type="ECO:0000313" key="4">
    <source>
        <dbReference type="EMBL" id="PZR82657.1"/>
    </source>
</evidence>
<dbReference type="PANTHER" id="PTHR33371">
    <property type="entry name" value="INTERMEMBRANE PHOSPHOLIPID TRANSPORT SYSTEM BINDING PROTEIN MLAD-RELATED"/>
    <property type="match status" value="1"/>
</dbReference>
<dbReference type="Pfam" id="PF02470">
    <property type="entry name" value="MlaD"/>
    <property type="match status" value="1"/>
</dbReference>